<accession>I4EIE8</accession>
<comment type="caution">
    <text evidence="1">The sequence shown here is derived from an EMBL/GenBank/DDBJ whole genome shotgun (WGS) entry which is preliminary data.</text>
</comment>
<name>I4EIE8_9BACT</name>
<sequence length="350" mass="37995">MLGQDRSIDDLLGTLRSGSSRDLSRLGQEIAAMPGRTALIDGLLPYPEARRWLRGTLLDQLDRDTAAEIAGHLLEWREDFDAGRRDRTTPAVISYLPFDTLRQEAAFLAGSNVASAFWERLTAEGTETLIPAAISVFTAGSPAARETTLHLLLLDPFSTLRLSPCDQGRLLAAALNDPDDEVRGLAAELIAETDPEQLLHDQARWTRDPSERVRMAAWDVAFTTDIEQASEDAAILLGDEAAPLAARRSALIALGDYLPTPRFAPLLALMVVHPNQELAEDAGDLLWTRHRTPIAAQAAAQSPHAAVREIAERLLHPQLGSPAAGGSRPGAPGGYDIYQEMLKLGQKPED</sequence>
<dbReference type="InterPro" id="IPR016024">
    <property type="entry name" value="ARM-type_fold"/>
</dbReference>
<dbReference type="SUPFAM" id="SSF48371">
    <property type="entry name" value="ARM repeat"/>
    <property type="match status" value="1"/>
</dbReference>
<reference evidence="1 2" key="1">
    <citation type="journal article" date="2012" name="ISME J.">
        <title>Nitrification expanded: discovery, physiology and genomics of a nitrite-oxidizing bacterium from the phylum Chloroflexi.</title>
        <authorList>
            <person name="Sorokin D.Y."/>
            <person name="Lucker S."/>
            <person name="Vejmelkova D."/>
            <person name="Kostrikina N.A."/>
            <person name="Kleerebezem R."/>
            <person name="Rijpstra W.I."/>
            <person name="Damste J.S."/>
            <person name="Le Paslier D."/>
            <person name="Muyzer G."/>
            <person name="Wagner M."/>
            <person name="van Loosdrecht M.C."/>
            <person name="Daims H."/>
        </authorList>
    </citation>
    <scope>NUCLEOTIDE SEQUENCE [LARGE SCALE GENOMIC DNA]</scope>
    <source>
        <strain evidence="2">none</strain>
    </source>
</reference>
<dbReference type="Gene3D" id="1.25.10.10">
    <property type="entry name" value="Leucine-rich Repeat Variant"/>
    <property type="match status" value="1"/>
</dbReference>
<keyword evidence="2" id="KW-1185">Reference proteome</keyword>
<dbReference type="Proteomes" id="UP000004221">
    <property type="component" value="Unassembled WGS sequence"/>
</dbReference>
<organism evidence="1 2">
    <name type="scientific">Nitrolancea hollandica Lb</name>
    <dbReference type="NCBI Taxonomy" id="1129897"/>
    <lineage>
        <taxon>Bacteria</taxon>
        <taxon>Pseudomonadati</taxon>
        <taxon>Thermomicrobiota</taxon>
        <taxon>Thermomicrobia</taxon>
        <taxon>Sphaerobacterales</taxon>
        <taxon>Sphaerobacterineae</taxon>
        <taxon>Sphaerobacteraceae</taxon>
        <taxon>Nitrolancea</taxon>
    </lineage>
</organism>
<protein>
    <recommendedName>
        <fullName evidence="3">PBS lyase HEAT domain protein repeat-containing protein</fullName>
    </recommendedName>
</protein>
<dbReference type="InterPro" id="IPR011989">
    <property type="entry name" value="ARM-like"/>
</dbReference>
<evidence type="ECO:0000313" key="2">
    <source>
        <dbReference type="Proteomes" id="UP000004221"/>
    </source>
</evidence>
<evidence type="ECO:0008006" key="3">
    <source>
        <dbReference type="Google" id="ProtNLM"/>
    </source>
</evidence>
<gene>
    <name evidence="1" type="ORF">NITHO_3430005</name>
</gene>
<dbReference type="AlphaFoldDB" id="I4EIE8"/>
<dbReference type="EMBL" id="CAGS01000272">
    <property type="protein sequence ID" value="CCF84460.1"/>
    <property type="molecule type" value="Genomic_DNA"/>
</dbReference>
<evidence type="ECO:0000313" key="1">
    <source>
        <dbReference type="EMBL" id="CCF84460.1"/>
    </source>
</evidence>
<proteinExistence type="predicted"/>